<gene>
    <name evidence="1" type="ORF">RR48_14025</name>
</gene>
<accession>A0A194QRW9</accession>
<sequence>MESVATTYSGKKIPGRYCIALAKKTWAELKQAVSKEFPDTLDQKTVHEMCSWQKLSNETCLDYMLTMKEMGKRGKLLDFFSKP</sequence>
<keyword evidence="2" id="KW-1185">Reference proteome</keyword>
<name>A0A194QRW9_PAPMA</name>
<protein>
    <submittedName>
        <fullName evidence="1">Uncharacterized protein</fullName>
    </submittedName>
</protein>
<dbReference type="Proteomes" id="UP000053240">
    <property type="component" value="Unassembled WGS sequence"/>
</dbReference>
<dbReference type="InParanoid" id="A0A194QRW9"/>
<dbReference type="EMBL" id="KQ461196">
    <property type="protein sequence ID" value="KPJ06286.1"/>
    <property type="molecule type" value="Genomic_DNA"/>
</dbReference>
<evidence type="ECO:0000313" key="1">
    <source>
        <dbReference type="EMBL" id="KPJ06286.1"/>
    </source>
</evidence>
<dbReference type="AlphaFoldDB" id="A0A194QRW9"/>
<organism evidence="1 2">
    <name type="scientific">Papilio machaon</name>
    <name type="common">Old World swallowtail butterfly</name>
    <dbReference type="NCBI Taxonomy" id="76193"/>
    <lineage>
        <taxon>Eukaryota</taxon>
        <taxon>Metazoa</taxon>
        <taxon>Ecdysozoa</taxon>
        <taxon>Arthropoda</taxon>
        <taxon>Hexapoda</taxon>
        <taxon>Insecta</taxon>
        <taxon>Pterygota</taxon>
        <taxon>Neoptera</taxon>
        <taxon>Endopterygota</taxon>
        <taxon>Lepidoptera</taxon>
        <taxon>Glossata</taxon>
        <taxon>Ditrysia</taxon>
        <taxon>Papilionoidea</taxon>
        <taxon>Papilionidae</taxon>
        <taxon>Papilioninae</taxon>
        <taxon>Papilio</taxon>
    </lineage>
</organism>
<reference evidence="1 2" key="1">
    <citation type="journal article" date="2015" name="Nat. Commun.">
        <title>Outbred genome sequencing and CRISPR/Cas9 gene editing in butterflies.</title>
        <authorList>
            <person name="Li X."/>
            <person name="Fan D."/>
            <person name="Zhang W."/>
            <person name="Liu G."/>
            <person name="Zhang L."/>
            <person name="Zhao L."/>
            <person name="Fang X."/>
            <person name="Chen L."/>
            <person name="Dong Y."/>
            <person name="Chen Y."/>
            <person name="Ding Y."/>
            <person name="Zhao R."/>
            <person name="Feng M."/>
            <person name="Zhu Y."/>
            <person name="Feng Y."/>
            <person name="Jiang X."/>
            <person name="Zhu D."/>
            <person name="Xiang H."/>
            <person name="Feng X."/>
            <person name="Li S."/>
            <person name="Wang J."/>
            <person name="Zhang G."/>
            <person name="Kronforst M.R."/>
            <person name="Wang W."/>
        </authorList>
    </citation>
    <scope>NUCLEOTIDE SEQUENCE [LARGE SCALE GENOMIC DNA]</scope>
    <source>
        <strain evidence="1">Ya'a_city_454_Pm</strain>
        <tissue evidence="1">Whole body</tissue>
    </source>
</reference>
<proteinExistence type="predicted"/>
<evidence type="ECO:0000313" key="2">
    <source>
        <dbReference type="Proteomes" id="UP000053240"/>
    </source>
</evidence>